<reference evidence="2" key="3">
    <citation type="submission" date="2021-05" db="UniProtKB">
        <authorList>
            <consortium name="EnsemblPlants"/>
        </authorList>
    </citation>
    <scope>IDENTIFICATION</scope>
    <source>
        <strain evidence="2">cv. B73</strain>
    </source>
</reference>
<accession>A0A804LTC7</accession>
<protein>
    <submittedName>
        <fullName evidence="2">Uncharacterized protein</fullName>
    </submittedName>
</protein>
<organism evidence="2 3">
    <name type="scientific">Zea mays</name>
    <name type="common">Maize</name>
    <dbReference type="NCBI Taxonomy" id="4577"/>
    <lineage>
        <taxon>Eukaryota</taxon>
        <taxon>Viridiplantae</taxon>
        <taxon>Streptophyta</taxon>
        <taxon>Embryophyta</taxon>
        <taxon>Tracheophyta</taxon>
        <taxon>Spermatophyta</taxon>
        <taxon>Magnoliopsida</taxon>
        <taxon>Liliopsida</taxon>
        <taxon>Poales</taxon>
        <taxon>Poaceae</taxon>
        <taxon>PACMAD clade</taxon>
        <taxon>Panicoideae</taxon>
        <taxon>Andropogonodae</taxon>
        <taxon>Andropogoneae</taxon>
        <taxon>Tripsacinae</taxon>
        <taxon>Zea</taxon>
    </lineage>
</organism>
<dbReference type="EnsemblPlants" id="Zm00001eb035170_T001">
    <property type="protein sequence ID" value="Zm00001eb035170_P001"/>
    <property type="gene ID" value="Zm00001eb035170"/>
</dbReference>
<evidence type="ECO:0000313" key="3">
    <source>
        <dbReference type="Proteomes" id="UP000007305"/>
    </source>
</evidence>
<dbReference type="Proteomes" id="UP000007305">
    <property type="component" value="Chromosome 1"/>
</dbReference>
<keyword evidence="3" id="KW-1185">Reference proteome</keyword>
<evidence type="ECO:0000313" key="2">
    <source>
        <dbReference type="EnsemblPlants" id="Zm00001eb035170_P001"/>
    </source>
</evidence>
<dbReference type="InParanoid" id="A0A804LTC7"/>
<name>A0A804LTC7_MAIZE</name>
<feature type="region of interest" description="Disordered" evidence="1">
    <location>
        <begin position="75"/>
        <end position="102"/>
    </location>
</feature>
<reference evidence="2" key="2">
    <citation type="submission" date="2019-07" db="EMBL/GenBank/DDBJ databases">
        <authorList>
            <person name="Seetharam A."/>
            <person name="Woodhouse M."/>
            <person name="Cannon E."/>
        </authorList>
    </citation>
    <scope>NUCLEOTIDE SEQUENCE [LARGE SCALE GENOMIC DNA]</scope>
    <source>
        <strain evidence="2">cv. B73</strain>
    </source>
</reference>
<dbReference type="Gramene" id="Zm00001eb035170_T001">
    <property type="protein sequence ID" value="Zm00001eb035170_P001"/>
    <property type="gene ID" value="Zm00001eb035170"/>
</dbReference>
<reference evidence="3" key="1">
    <citation type="submission" date="2015-12" db="EMBL/GenBank/DDBJ databases">
        <title>Update maize B73 reference genome by single molecule sequencing technologies.</title>
        <authorList>
            <consortium name="Maize Genome Sequencing Project"/>
            <person name="Ware D."/>
        </authorList>
    </citation>
    <scope>NUCLEOTIDE SEQUENCE [LARGE SCALE GENOMIC DNA]</scope>
    <source>
        <strain evidence="3">cv. B73</strain>
    </source>
</reference>
<proteinExistence type="predicted"/>
<evidence type="ECO:0000256" key="1">
    <source>
        <dbReference type="SAM" id="MobiDB-lite"/>
    </source>
</evidence>
<sequence>MVIAAYGCEPSWRRAAVAWMSAVLLRGYGGDESMIDGLRTYGVAAAGGAAGPGDRDPPAVVGAGAGAVVAGDAAAAGAGGQPGHGAERHAVAAWQQPASASA</sequence>
<dbReference type="AlphaFoldDB" id="A0A804LTC7"/>